<dbReference type="NCBIfam" id="TIGR01484">
    <property type="entry name" value="HAD-SF-IIB"/>
    <property type="match status" value="1"/>
</dbReference>
<dbReference type="PANTHER" id="PTHR10000">
    <property type="entry name" value="PHOSPHOSERINE PHOSPHATASE"/>
    <property type="match status" value="1"/>
</dbReference>
<name>A0A1C6WDX4_PLACE</name>
<dbReference type="NCBIfam" id="TIGR00099">
    <property type="entry name" value="Cof-subfamily"/>
    <property type="match status" value="1"/>
</dbReference>
<dbReference type="InterPro" id="IPR036412">
    <property type="entry name" value="HAD-like_sf"/>
</dbReference>
<dbReference type="Gene3D" id="3.40.50.1000">
    <property type="entry name" value="HAD superfamily/HAD-like"/>
    <property type="match status" value="1"/>
</dbReference>
<dbReference type="SUPFAM" id="SSF56784">
    <property type="entry name" value="HAD-like"/>
    <property type="match status" value="1"/>
</dbReference>
<dbReference type="SFLD" id="SFLDG01140">
    <property type="entry name" value="C2.B:_Phosphomannomutase_and_P"/>
    <property type="match status" value="1"/>
</dbReference>
<dbReference type="GO" id="GO:0000287">
    <property type="term" value="F:magnesium ion binding"/>
    <property type="evidence" value="ECO:0007669"/>
    <property type="project" value="TreeGrafter"/>
</dbReference>
<dbReference type="Proteomes" id="UP000507536">
    <property type="component" value="Unassembled WGS sequence"/>
</dbReference>
<dbReference type="Gene3D" id="3.30.1240.10">
    <property type="match status" value="1"/>
</dbReference>
<dbReference type="InterPro" id="IPR006379">
    <property type="entry name" value="HAD-SF_hydro_IIB"/>
</dbReference>
<dbReference type="PROSITE" id="PS01228">
    <property type="entry name" value="COF_1"/>
    <property type="match status" value="1"/>
</dbReference>
<dbReference type="AlphaFoldDB" id="A0A1C6WDX4"/>
<protein>
    <submittedName>
        <fullName evidence="2">Haloacid dehalogenase-like hydrolase, putative</fullName>
    </submittedName>
</protein>
<dbReference type="PANTHER" id="PTHR10000:SF8">
    <property type="entry name" value="HAD SUPERFAMILY HYDROLASE-LIKE, TYPE 3"/>
    <property type="match status" value="1"/>
</dbReference>
<reference evidence="2" key="1">
    <citation type="submission" date="2016-08" db="EMBL/GenBank/DDBJ databases">
        <authorList>
            <consortium name="Pathogen Informatics"/>
        </authorList>
    </citation>
    <scope>NUCLEOTIDE SEQUENCE</scope>
    <source>
        <strain evidence="2">DS</strain>
    </source>
</reference>
<dbReference type="GO" id="GO:0016791">
    <property type="term" value="F:phosphatase activity"/>
    <property type="evidence" value="ECO:0007669"/>
    <property type="project" value="TreeGrafter"/>
</dbReference>
<dbReference type="EMBL" id="FMIN01000120">
    <property type="protein sequence ID" value="SCL85294.1"/>
    <property type="molecule type" value="Genomic_DNA"/>
</dbReference>
<dbReference type="Pfam" id="PF08282">
    <property type="entry name" value="Hydrolase_3"/>
    <property type="match status" value="1"/>
</dbReference>
<organism evidence="2">
    <name type="scientific">Plasmodium chabaudi adami</name>
    <dbReference type="NCBI Taxonomy" id="5826"/>
    <lineage>
        <taxon>Eukaryota</taxon>
        <taxon>Sar</taxon>
        <taxon>Alveolata</taxon>
        <taxon>Apicomplexa</taxon>
        <taxon>Aconoidasida</taxon>
        <taxon>Haemosporida</taxon>
        <taxon>Plasmodiidae</taxon>
        <taxon>Plasmodium</taxon>
        <taxon>Plasmodium (Vinckeia)</taxon>
    </lineage>
</organism>
<sequence>MNPKLIQISLSLLLMCLCKAHSNEKKNINGVIITKSNRLLSELENDKAGVEAHEDQAVYKEQPVYEDQSNYEVLVRDKNGNPVDKNNLKNNIKIAFIDLDGTLLNDHHKVSKLNLESLSKTHNKGIKIVFATGRPPYSVSYTIGKDVKQNNLSLMPGIYLDGSIAYGPNGERIIDNYIDEKLLMDIFNFSKEKNILRCVYWYRSENIHTVEMDEYSDDDLNILPIVPNIIDEETLKNTKIYKILISVNEQSLSSVLKMYQDKFSDRIYVGKRSKTYVELFHHNANKFEGVKEICKHFDISLNDALAIGDAINDREMLQGVGTSIAVQNASSKIKKCAKYVGPSNNDDAVYHILRTFCDI</sequence>
<dbReference type="InterPro" id="IPR023214">
    <property type="entry name" value="HAD_sf"/>
</dbReference>
<accession>A0A1C6WDX4</accession>
<gene>
    <name evidence="2" type="ORF">PCHDS_000504400</name>
</gene>
<keyword evidence="1" id="KW-0732">Signal</keyword>
<feature type="signal peptide" evidence="1">
    <location>
        <begin position="1"/>
        <end position="20"/>
    </location>
</feature>
<dbReference type="SFLD" id="SFLDS00003">
    <property type="entry name" value="Haloacid_Dehalogenase"/>
    <property type="match status" value="1"/>
</dbReference>
<evidence type="ECO:0000313" key="2">
    <source>
        <dbReference type="EMBL" id="SCL85294.1"/>
    </source>
</evidence>
<dbReference type="GO" id="GO:0005829">
    <property type="term" value="C:cytosol"/>
    <property type="evidence" value="ECO:0007669"/>
    <property type="project" value="TreeGrafter"/>
</dbReference>
<proteinExistence type="predicted"/>
<dbReference type="InterPro" id="IPR000150">
    <property type="entry name" value="Cof"/>
</dbReference>
<feature type="chain" id="PRO_5008749620" evidence="1">
    <location>
        <begin position="21"/>
        <end position="359"/>
    </location>
</feature>
<keyword evidence="2" id="KW-0378">Hydrolase</keyword>
<evidence type="ECO:0000256" key="1">
    <source>
        <dbReference type="SAM" id="SignalP"/>
    </source>
</evidence>